<name>A0A316YB82_9BASI</name>
<evidence type="ECO:0000256" key="2">
    <source>
        <dbReference type="ARBA" id="ARBA00022963"/>
    </source>
</evidence>
<evidence type="ECO:0000256" key="3">
    <source>
        <dbReference type="ARBA" id="ARBA00023098"/>
    </source>
</evidence>
<dbReference type="GeneID" id="37047483"/>
<dbReference type="InterPro" id="IPR016035">
    <property type="entry name" value="Acyl_Trfase/lysoPLipase"/>
</dbReference>
<feature type="short sequence motif" description="DGA/G" evidence="4">
    <location>
        <begin position="258"/>
        <end position="260"/>
    </location>
</feature>
<dbReference type="EMBL" id="KZ819644">
    <property type="protein sequence ID" value="PWN86592.1"/>
    <property type="molecule type" value="Genomic_DNA"/>
</dbReference>
<dbReference type="GO" id="GO:0016042">
    <property type="term" value="P:lipid catabolic process"/>
    <property type="evidence" value="ECO:0007669"/>
    <property type="project" value="UniProtKB-UniRule"/>
</dbReference>
<dbReference type="SUPFAM" id="SSF52151">
    <property type="entry name" value="FabD/lysophospholipase-like"/>
    <property type="match status" value="1"/>
</dbReference>
<keyword evidence="1 4" id="KW-0378">Hydrolase</keyword>
<feature type="short sequence motif" description="GXSXG" evidence="4">
    <location>
        <begin position="103"/>
        <end position="107"/>
    </location>
</feature>
<feature type="compositionally biased region" description="Basic and acidic residues" evidence="5">
    <location>
        <begin position="11"/>
        <end position="23"/>
    </location>
</feature>
<feature type="domain" description="PNPLA" evidence="6">
    <location>
        <begin position="68"/>
        <end position="271"/>
    </location>
</feature>
<feature type="compositionally biased region" description="Acidic residues" evidence="5">
    <location>
        <begin position="24"/>
        <end position="55"/>
    </location>
</feature>
<dbReference type="GO" id="GO:0016298">
    <property type="term" value="F:lipase activity"/>
    <property type="evidence" value="ECO:0007669"/>
    <property type="project" value="UniProtKB-ARBA"/>
</dbReference>
<organism evidence="7 8">
    <name type="scientific">Acaromyces ingoldii</name>
    <dbReference type="NCBI Taxonomy" id="215250"/>
    <lineage>
        <taxon>Eukaryota</taxon>
        <taxon>Fungi</taxon>
        <taxon>Dikarya</taxon>
        <taxon>Basidiomycota</taxon>
        <taxon>Ustilaginomycotina</taxon>
        <taxon>Exobasidiomycetes</taxon>
        <taxon>Exobasidiales</taxon>
        <taxon>Cryptobasidiaceae</taxon>
        <taxon>Acaromyces</taxon>
    </lineage>
</organism>
<protein>
    <submittedName>
        <fullName evidence="7">FabD/lysophospholipase-like protein</fullName>
    </submittedName>
</protein>
<accession>A0A316YB82</accession>
<dbReference type="OrthoDB" id="10548662at2759"/>
<dbReference type="RefSeq" id="XP_025373790.1">
    <property type="nucleotide sequence ID" value="XM_025525567.1"/>
</dbReference>
<dbReference type="Proteomes" id="UP000245768">
    <property type="component" value="Unassembled WGS sequence"/>
</dbReference>
<feature type="active site" description="Nucleophile" evidence="4">
    <location>
        <position position="105"/>
    </location>
</feature>
<proteinExistence type="predicted"/>
<reference evidence="7 8" key="1">
    <citation type="journal article" date="2018" name="Mol. Biol. Evol.">
        <title>Broad Genomic Sampling Reveals a Smut Pathogenic Ancestry of the Fungal Clade Ustilaginomycotina.</title>
        <authorList>
            <person name="Kijpornyongpan T."/>
            <person name="Mondo S.J."/>
            <person name="Barry K."/>
            <person name="Sandor L."/>
            <person name="Lee J."/>
            <person name="Lipzen A."/>
            <person name="Pangilinan J."/>
            <person name="LaButti K."/>
            <person name="Hainaut M."/>
            <person name="Henrissat B."/>
            <person name="Grigoriev I.V."/>
            <person name="Spatafora J.W."/>
            <person name="Aime M.C."/>
        </authorList>
    </citation>
    <scope>NUCLEOTIDE SEQUENCE [LARGE SCALE GENOMIC DNA]</scope>
    <source>
        <strain evidence="7 8">MCA 4198</strain>
    </source>
</reference>
<dbReference type="GO" id="GO:0052689">
    <property type="term" value="F:carboxylic ester hydrolase activity"/>
    <property type="evidence" value="ECO:0007669"/>
    <property type="project" value="UniProtKB-ARBA"/>
</dbReference>
<feature type="region of interest" description="Disordered" evidence="5">
    <location>
        <begin position="1"/>
        <end position="60"/>
    </location>
</feature>
<keyword evidence="8" id="KW-1185">Reference proteome</keyword>
<evidence type="ECO:0000256" key="4">
    <source>
        <dbReference type="PROSITE-ProRule" id="PRU01161"/>
    </source>
</evidence>
<dbReference type="InParanoid" id="A0A316YB82"/>
<dbReference type="PANTHER" id="PTHR14226">
    <property type="entry name" value="NEUROPATHY TARGET ESTERASE/SWISS CHEESE D.MELANOGASTER"/>
    <property type="match status" value="1"/>
</dbReference>
<dbReference type="PANTHER" id="PTHR14226:SF57">
    <property type="entry name" value="BLR7027 PROTEIN"/>
    <property type="match status" value="1"/>
</dbReference>
<keyword evidence="2 4" id="KW-0442">Lipid degradation</keyword>
<dbReference type="Pfam" id="PF01734">
    <property type="entry name" value="Patatin"/>
    <property type="match status" value="1"/>
</dbReference>
<feature type="active site" description="Proton acceptor" evidence="4">
    <location>
        <position position="258"/>
    </location>
</feature>
<gene>
    <name evidence="7" type="ORF">FA10DRAFT_54699</name>
</gene>
<evidence type="ECO:0000256" key="5">
    <source>
        <dbReference type="SAM" id="MobiDB-lite"/>
    </source>
</evidence>
<dbReference type="GO" id="GO:0046486">
    <property type="term" value="P:glycerolipid metabolic process"/>
    <property type="evidence" value="ECO:0007669"/>
    <property type="project" value="UniProtKB-ARBA"/>
</dbReference>
<sequence length="376" mass="39755">MWLSSACALKTSREQAVRESRQDDGDDNDDNDNDDNDNDDNDNDDNDNDDNDNDDMMASMGDGQTRALVLGGGGPVGRGWEIGLVTGLRSLGVELAEADLVVGTSAGAIVGAQLKLGRDLYMLLGPAPAATASSSTVATVAPAPSPPDLIAQLTEARRRAVTSADPEAEYRSIGQLSVSTPTISEHEYVSGPRFASFAQCDAWPPGVLITSTDVETGQAQVWTAASGVSLQKAIASSTALPGAFPPVTVGAGKERYMDGGVRSMLHAPLAAGHRRILVVSCFPIFSHADDDDDDPIAAKLIDELDELKSSSDGTHIEVIEPNDEFQASFAHRLLDFSLVHDAYQLGLRQAKHEAERAARLWNTGNTATVTAAQALQ</sequence>
<dbReference type="InterPro" id="IPR050301">
    <property type="entry name" value="NTE"/>
</dbReference>
<feature type="short sequence motif" description="GXGXXG" evidence="4">
    <location>
        <begin position="72"/>
        <end position="77"/>
    </location>
</feature>
<evidence type="ECO:0000313" key="8">
    <source>
        <dbReference type="Proteomes" id="UP000245768"/>
    </source>
</evidence>
<keyword evidence="3 4" id="KW-0443">Lipid metabolism</keyword>
<dbReference type="AlphaFoldDB" id="A0A316YB82"/>
<dbReference type="PROSITE" id="PS51635">
    <property type="entry name" value="PNPLA"/>
    <property type="match status" value="1"/>
</dbReference>
<dbReference type="InterPro" id="IPR002641">
    <property type="entry name" value="PNPLA_dom"/>
</dbReference>
<evidence type="ECO:0000256" key="1">
    <source>
        <dbReference type="ARBA" id="ARBA00022801"/>
    </source>
</evidence>
<evidence type="ECO:0000313" key="7">
    <source>
        <dbReference type="EMBL" id="PWN86592.1"/>
    </source>
</evidence>
<evidence type="ECO:0000259" key="6">
    <source>
        <dbReference type="PROSITE" id="PS51635"/>
    </source>
</evidence>
<dbReference type="Gene3D" id="3.40.1090.10">
    <property type="entry name" value="Cytosolic phospholipase A2 catalytic domain"/>
    <property type="match status" value="2"/>
</dbReference>